<dbReference type="HOGENOM" id="CLU_064073_0_0_12"/>
<accession>S3K0S4</accession>
<dbReference type="PROSITE" id="PS50005">
    <property type="entry name" value="TPR"/>
    <property type="match status" value="2"/>
</dbReference>
<protein>
    <recommendedName>
        <fullName evidence="2">Cytochrome c-type biogenesis protein H TPR domain-containing protein</fullName>
    </recommendedName>
</protein>
<dbReference type="RefSeq" id="WP_016525102.1">
    <property type="nucleotide sequence ID" value="NZ_KE332518.1"/>
</dbReference>
<evidence type="ECO:0000313" key="4">
    <source>
        <dbReference type="Proteomes" id="UP000014541"/>
    </source>
</evidence>
<keyword evidence="1" id="KW-0802">TPR repeat</keyword>
<dbReference type="PANTHER" id="PTHR12558">
    <property type="entry name" value="CELL DIVISION CYCLE 16,23,27"/>
    <property type="match status" value="1"/>
</dbReference>
<name>S3K0S4_TREMA</name>
<comment type="caution">
    <text evidence="3">The sequence shown here is derived from an EMBL/GenBank/DDBJ whole genome shotgun (WGS) entry which is preliminary data.</text>
</comment>
<dbReference type="Pfam" id="PF23914">
    <property type="entry name" value="TPR_CcmH_CycH"/>
    <property type="match status" value="1"/>
</dbReference>
<dbReference type="InterPro" id="IPR011990">
    <property type="entry name" value="TPR-like_helical_dom_sf"/>
</dbReference>
<dbReference type="Proteomes" id="UP000014541">
    <property type="component" value="Unassembled WGS sequence"/>
</dbReference>
<reference evidence="3 4" key="1">
    <citation type="submission" date="2013-04" db="EMBL/GenBank/DDBJ databases">
        <title>The Genome Sequence of Treponema maltophilum ATCC 51939.</title>
        <authorList>
            <consortium name="The Broad Institute Genomics Platform"/>
            <person name="Earl A."/>
            <person name="Ward D."/>
            <person name="Feldgarden M."/>
            <person name="Gevers D."/>
            <person name="Leonetti C."/>
            <person name="Blanton J.M."/>
            <person name="Dewhirst F.E."/>
            <person name="Izard J."/>
            <person name="Walker B."/>
            <person name="Young S."/>
            <person name="Zeng Q."/>
            <person name="Gargeya S."/>
            <person name="Fitzgerald M."/>
            <person name="Haas B."/>
            <person name="Abouelleil A."/>
            <person name="Allen A.W."/>
            <person name="Alvarado L."/>
            <person name="Arachchi H.M."/>
            <person name="Berlin A.M."/>
            <person name="Chapman S.B."/>
            <person name="Gainer-Dewar J."/>
            <person name="Goldberg J."/>
            <person name="Griggs A."/>
            <person name="Gujja S."/>
            <person name="Hansen M."/>
            <person name="Howarth C."/>
            <person name="Imamovic A."/>
            <person name="Ireland A."/>
            <person name="Larimer J."/>
            <person name="McCowan C."/>
            <person name="Murphy C."/>
            <person name="Pearson M."/>
            <person name="Poon T.W."/>
            <person name="Priest M."/>
            <person name="Roberts A."/>
            <person name="Saif S."/>
            <person name="Shea T."/>
            <person name="Sisk P."/>
            <person name="Sykes S."/>
            <person name="Wortman J."/>
            <person name="Nusbaum C."/>
            <person name="Birren B."/>
        </authorList>
    </citation>
    <scope>NUCLEOTIDE SEQUENCE [LARGE SCALE GENOMIC DNA]</scope>
    <source>
        <strain evidence="3 4">ATCC 51939</strain>
    </source>
</reference>
<dbReference type="AlphaFoldDB" id="S3K0S4"/>
<evidence type="ECO:0000313" key="3">
    <source>
        <dbReference type="EMBL" id="EPF30491.1"/>
    </source>
</evidence>
<dbReference type="InterPro" id="IPR019734">
    <property type="entry name" value="TPR_rpt"/>
</dbReference>
<feature type="repeat" description="TPR" evidence="1">
    <location>
        <begin position="332"/>
        <end position="365"/>
    </location>
</feature>
<feature type="repeat" description="TPR" evidence="1">
    <location>
        <begin position="298"/>
        <end position="331"/>
    </location>
</feature>
<dbReference type="OrthoDB" id="317977at2"/>
<feature type="domain" description="Cytochrome c-type biogenesis protein H TPR" evidence="2">
    <location>
        <begin position="253"/>
        <end position="361"/>
    </location>
</feature>
<dbReference type="SUPFAM" id="SSF48452">
    <property type="entry name" value="TPR-like"/>
    <property type="match status" value="2"/>
</dbReference>
<organism evidence="3 4">
    <name type="scientific">Treponema maltophilum ATCC 51939</name>
    <dbReference type="NCBI Taxonomy" id="1125699"/>
    <lineage>
        <taxon>Bacteria</taxon>
        <taxon>Pseudomonadati</taxon>
        <taxon>Spirochaetota</taxon>
        <taxon>Spirochaetia</taxon>
        <taxon>Spirochaetales</taxon>
        <taxon>Treponemataceae</taxon>
        <taxon>Treponema</taxon>
    </lineage>
</organism>
<dbReference type="InterPro" id="IPR056413">
    <property type="entry name" value="TPR_CcmH_CycH"/>
</dbReference>
<dbReference type="EMBL" id="ATFF01000006">
    <property type="protein sequence ID" value="EPF30491.1"/>
    <property type="molecule type" value="Genomic_DNA"/>
</dbReference>
<dbReference type="Pfam" id="PF13181">
    <property type="entry name" value="TPR_8"/>
    <property type="match status" value="1"/>
</dbReference>
<keyword evidence="4" id="KW-1185">Reference proteome</keyword>
<dbReference type="Gene3D" id="1.25.40.10">
    <property type="entry name" value="Tetratricopeptide repeat domain"/>
    <property type="match status" value="2"/>
</dbReference>
<evidence type="ECO:0000259" key="2">
    <source>
        <dbReference type="Pfam" id="PF23914"/>
    </source>
</evidence>
<sequence length="381" mass="42746">MSPASPLDSVVFIALGDNFKLPANAFTIDPSIPLPVQKASASSSVDIASLTQEQIFAGILTVLAYDTANANRQYYRSLIKAAKPDILRELTEAAILKAKNEDYEIADEIFAALRGLEPENPAVTLNSALFFDQRADSYRRSGLTEDADAYDESAHAYYKEAMAAEPAVPDAFFNAGFFYLKQQNFSKAKFCFESYLRLTEGADTEKDENTAYKRERARQIETDISRCNLDDELFKSAFDFISIGQEEKGLECIRRFLEKNPKVWNAWFMLGWALRRLNRWKDAKAAFEQSLECGGENSDIYNELSLCLMELNDYEGAGKCLRTALKLEPENTKIMSNMGFLALRKGDPAEAARYFNAVLEFDPDDRIAKDALAQLDSQGQA</sequence>
<gene>
    <name evidence="3" type="ORF">HMPREF9194_00808</name>
</gene>
<dbReference type="STRING" id="1125699.HMPREF9194_00808"/>
<proteinExistence type="predicted"/>
<evidence type="ECO:0000256" key="1">
    <source>
        <dbReference type="PROSITE-ProRule" id="PRU00339"/>
    </source>
</evidence>
<dbReference type="PANTHER" id="PTHR12558:SF13">
    <property type="entry name" value="CELL DIVISION CYCLE PROTEIN 27 HOMOLOG"/>
    <property type="match status" value="1"/>
</dbReference>
<dbReference type="eggNOG" id="COG0457">
    <property type="taxonomic scope" value="Bacteria"/>
</dbReference>
<dbReference type="PATRIC" id="fig|1125699.3.peg.822"/>
<dbReference type="SMART" id="SM00028">
    <property type="entry name" value="TPR"/>
    <property type="match status" value="4"/>
</dbReference>